<protein>
    <submittedName>
        <fullName evidence="1">Uncharacterized protein</fullName>
    </submittedName>
</protein>
<evidence type="ECO:0000313" key="2">
    <source>
        <dbReference type="Proteomes" id="UP001056120"/>
    </source>
</evidence>
<gene>
    <name evidence="1" type="ORF">L1987_09167</name>
</gene>
<sequence length="132" mass="15100">MDKDSRFFSMERQTYFLGMKKLLHRPHNLNLLVTLLEYPIRNGKALCFINGSKQFKTKGGLLAGTATSNVYRSEQFKKTMKEIQTPCCSPDEVIFGPDFHQSLYCHILCGLIFHDEIQVISSTFAHSIVHPC</sequence>
<accession>A0ACB9JPA5</accession>
<keyword evidence="2" id="KW-1185">Reference proteome</keyword>
<organism evidence="1 2">
    <name type="scientific">Smallanthus sonchifolius</name>
    <dbReference type="NCBI Taxonomy" id="185202"/>
    <lineage>
        <taxon>Eukaryota</taxon>
        <taxon>Viridiplantae</taxon>
        <taxon>Streptophyta</taxon>
        <taxon>Embryophyta</taxon>
        <taxon>Tracheophyta</taxon>
        <taxon>Spermatophyta</taxon>
        <taxon>Magnoliopsida</taxon>
        <taxon>eudicotyledons</taxon>
        <taxon>Gunneridae</taxon>
        <taxon>Pentapetalae</taxon>
        <taxon>asterids</taxon>
        <taxon>campanulids</taxon>
        <taxon>Asterales</taxon>
        <taxon>Asteraceae</taxon>
        <taxon>Asteroideae</taxon>
        <taxon>Heliantheae alliance</taxon>
        <taxon>Millerieae</taxon>
        <taxon>Smallanthus</taxon>
    </lineage>
</organism>
<dbReference type="EMBL" id="CM042020">
    <property type="protein sequence ID" value="KAI3821598.1"/>
    <property type="molecule type" value="Genomic_DNA"/>
</dbReference>
<evidence type="ECO:0000313" key="1">
    <source>
        <dbReference type="EMBL" id="KAI3821598.1"/>
    </source>
</evidence>
<name>A0ACB9JPA5_9ASTR</name>
<reference evidence="2" key="1">
    <citation type="journal article" date="2022" name="Mol. Ecol. Resour.">
        <title>The genomes of chicory, endive, great burdock and yacon provide insights into Asteraceae palaeo-polyploidization history and plant inulin production.</title>
        <authorList>
            <person name="Fan W."/>
            <person name="Wang S."/>
            <person name="Wang H."/>
            <person name="Wang A."/>
            <person name="Jiang F."/>
            <person name="Liu H."/>
            <person name="Zhao H."/>
            <person name="Xu D."/>
            <person name="Zhang Y."/>
        </authorList>
    </citation>
    <scope>NUCLEOTIDE SEQUENCE [LARGE SCALE GENOMIC DNA]</scope>
    <source>
        <strain evidence="2">cv. Yunnan</strain>
    </source>
</reference>
<comment type="caution">
    <text evidence="1">The sequence shown here is derived from an EMBL/GenBank/DDBJ whole genome shotgun (WGS) entry which is preliminary data.</text>
</comment>
<proteinExistence type="predicted"/>
<reference evidence="1 2" key="2">
    <citation type="journal article" date="2022" name="Mol. Ecol. Resour.">
        <title>The genomes of chicory, endive, great burdock and yacon provide insights into Asteraceae paleo-polyploidization history and plant inulin production.</title>
        <authorList>
            <person name="Fan W."/>
            <person name="Wang S."/>
            <person name="Wang H."/>
            <person name="Wang A."/>
            <person name="Jiang F."/>
            <person name="Liu H."/>
            <person name="Zhao H."/>
            <person name="Xu D."/>
            <person name="Zhang Y."/>
        </authorList>
    </citation>
    <scope>NUCLEOTIDE SEQUENCE [LARGE SCALE GENOMIC DNA]</scope>
    <source>
        <strain evidence="2">cv. Yunnan</strain>
        <tissue evidence="1">Leaves</tissue>
    </source>
</reference>
<dbReference type="Proteomes" id="UP001056120">
    <property type="component" value="Linkage Group LG03"/>
</dbReference>